<feature type="domain" description="Gram-positive cocci surface proteins LPxTG" evidence="7">
    <location>
        <begin position="372"/>
        <end position="410"/>
    </location>
</feature>
<proteinExistence type="predicted"/>
<sequence>MLKNKKIITTTVAGLTLVGNMVITPNCFADTVENKAPKNIQDSVKKENKIKRKKRHKGHNKNKKQLVEDKFDIIKAPIRGIDFDDNINVEEEVISNLDGQPIEEKVKETPVNLTNTYLEGNEIPEKLPEVNPYEFDIIKAPRKEKDVNDNKEKEKENIKSIDMNVEPISSLDGQPVEEIVNPEFNTYLEGKEIPEKLSEVDPFDFEIIKAPIRGIDFDNNINVEEEPIINIDGQPVEEMVNPEFNTYLDGKEIPEKLSEVDAFDFEIIKAPIRGIYTDNNISTEKLVSPPANTYLGEKEIEESNKEKLNQPLEKEELNEKLHEEKSIDDLKSEGLQEESTKKIGLNSMQNKQVEQLNVKDKSKENKENKINEKNNNIELPKTATNNFTNILLGGILFMAGIAMSLFSKKRLHNK</sequence>
<feature type="compositionally biased region" description="Polar residues" evidence="5">
    <location>
        <begin position="346"/>
        <end position="355"/>
    </location>
</feature>
<evidence type="ECO:0000256" key="3">
    <source>
        <dbReference type="ARBA" id="ARBA00022729"/>
    </source>
</evidence>
<evidence type="ECO:0000256" key="5">
    <source>
        <dbReference type="SAM" id="MobiDB-lite"/>
    </source>
</evidence>
<evidence type="ECO:0000259" key="7">
    <source>
        <dbReference type="Pfam" id="PF00746"/>
    </source>
</evidence>
<dbReference type="Pfam" id="PF00746">
    <property type="entry name" value="Gram_pos_anchor"/>
    <property type="match status" value="1"/>
</dbReference>
<dbReference type="GO" id="GO:0140101">
    <property type="term" value="F:catalytic activity, acting on a tRNA"/>
    <property type="evidence" value="ECO:0007669"/>
    <property type="project" value="UniProtKB-ARBA"/>
</dbReference>
<protein>
    <recommendedName>
        <fullName evidence="7">Gram-positive cocci surface proteins LPxTG domain-containing protein</fullName>
    </recommendedName>
</protein>
<feature type="region of interest" description="Disordered" evidence="5">
    <location>
        <begin position="301"/>
        <end position="375"/>
    </location>
</feature>
<evidence type="ECO:0000256" key="6">
    <source>
        <dbReference type="SAM" id="Phobius"/>
    </source>
</evidence>
<dbReference type="NCBIfam" id="TIGR01167">
    <property type="entry name" value="LPXTG_anchor"/>
    <property type="match status" value="1"/>
</dbReference>
<keyword evidence="3" id="KW-0732">Signal</keyword>
<comment type="caution">
    <text evidence="8">The sequence shown here is derived from an EMBL/GenBank/DDBJ whole genome shotgun (WGS) entry which is preliminary data.</text>
</comment>
<evidence type="ECO:0000313" key="9">
    <source>
        <dbReference type="Proteomes" id="UP000030012"/>
    </source>
</evidence>
<feature type="compositionally biased region" description="Basic and acidic residues" evidence="5">
    <location>
        <begin position="357"/>
        <end position="372"/>
    </location>
</feature>
<evidence type="ECO:0000256" key="1">
    <source>
        <dbReference type="ARBA" id="ARBA00022512"/>
    </source>
</evidence>
<keyword evidence="4" id="KW-0572">Peptidoglycan-anchor</keyword>
<evidence type="ECO:0000256" key="4">
    <source>
        <dbReference type="ARBA" id="ARBA00023088"/>
    </source>
</evidence>
<dbReference type="RefSeq" id="WP_039255208.1">
    <property type="nucleotide sequence ID" value="NZ_JENJ01000026.1"/>
</dbReference>
<dbReference type="Proteomes" id="UP000030012">
    <property type="component" value="Unassembled WGS sequence"/>
</dbReference>
<dbReference type="AlphaFoldDB" id="A0A0A0I7C0"/>
<keyword evidence="2" id="KW-0964">Secreted</keyword>
<keyword evidence="1" id="KW-0134">Cell wall</keyword>
<keyword evidence="6" id="KW-0472">Membrane</keyword>
<gene>
    <name evidence="8" type="ORF">Z968_07265</name>
</gene>
<feature type="transmembrane region" description="Helical" evidence="6">
    <location>
        <begin position="387"/>
        <end position="406"/>
    </location>
</feature>
<dbReference type="InterPro" id="IPR036621">
    <property type="entry name" value="Anticodon-bd_dom_sf"/>
</dbReference>
<dbReference type="InterPro" id="IPR019931">
    <property type="entry name" value="LPXTG_anchor"/>
</dbReference>
<keyword evidence="6" id="KW-1133">Transmembrane helix</keyword>
<evidence type="ECO:0000256" key="2">
    <source>
        <dbReference type="ARBA" id="ARBA00022525"/>
    </source>
</evidence>
<feature type="compositionally biased region" description="Basic and acidic residues" evidence="5">
    <location>
        <begin position="301"/>
        <end position="341"/>
    </location>
</feature>
<dbReference type="EMBL" id="JENJ01000026">
    <property type="protein sequence ID" value="KGM96186.1"/>
    <property type="molecule type" value="Genomic_DNA"/>
</dbReference>
<keyword evidence="6" id="KW-0812">Transmembrane</keyword>
<name>A0A0A0I7C0_CLONO</name>
<dbReference type="GO" id="GO:0006418">
    <property type="term" value="P:tRNA aminoacylation for protein translation"/>
    <property type="evidence" value="ECO:0007669"/>
    <property type="project" value="UniProtKB-ARBA"/>
</dbReference>
<reference evidence="8 9" key="1">
    <citation type="submission" date="2014-01" db="EMBL/GenBank/DDBJ databases">
        <title>Plasmidome dynamics in the species complex Clostridium novyi sensu lato converts strains of independent lineages into distinctly different pathogens.</title>
        <authorList>
            <person name="Skarin H."/>
            <person name="Segerman B."/>
        </authorList>
    </citation>
    <scope>NUCLEOTIDE SEQUENCE [LARGE SCALE GENOMIC DNA]</scope>
    <source>
        <strain evidence="8 9">4552</strain>
    </source>
</reference>
<accession>A0A0A0I7C0</accession>
<evidence type="ECO:0000313" key="8">
    <source>
        <dbReference type="EMBL" id="KGM96186.1"/>
    </source>
</evidence>
<organism evidence="8 9">
    <name type="scientific">Clostridium novyi A str. 4552</name>
    <dbReference type="NCBI Taxonomy" id="1444289"/>
    <lineage>
        <taxon>Bacteria</taxon>
        <taxon>Bacillati</taxon>
        <taxon>Bacillota</taxon>
        <taxon>Clostridia</taxon>
        <taxon>Eubacteriales</taxon>
        <taxon>Clostridiaceae</taxon>
        <taxon>Clostridium</taxon>
    </lineage>
</organism>
<dbReference type="Gene3D" id="3.40.50.800">
    <property type="entry name" value="Anticodon-binding domain"/>
    <property type="match status" value="2"/>
</dbReference>